<name>A0ABR0KMV3_9EURO</name>
<gene>
    <name evidence="2" type="ORF">LTR24_000753</name>
</gene>
<sequence>MSRKQQTEPDSDPKDWPARKTFANQYYQTAKNVATTTVEGIDSLKSVDNFEFFATLMSASSYTFVDHPIDRTTWLHLQRHKDLPVKRRVMNGMKEDMAKRDVELKGGLDLYKIRKPQVKPFHLKMWEGDEVVEDNDDQQMDTTGDGDEKFEDAGVQTSVAEGDGEDKV</sequence>
<accession>A0ABR0KMV3</accession>
<reference evidence="2 3" key="1">
    <citation type="submission" date="2023-08" db="EMBL/GenBank/DDBJ databases">
        <title>Black Yeasts Isolated from many extreme environments.</title>
        <authorList>
            <person name="Coleine C."/>
            <person name="Stajich J.E."/>
            <person name="Selbmann L."/>
        </authorList>
    </citation>
    <scope>NUCLEOTIDE SEQUENCE [LARGE SCALE GENOMIC DNA]</scope>
    <source>
        <strain evidence="2 3">CCFEE 5885</strain>
    </source>
</reference>
<keyword evidence="3" id="KW-1185">Reference proteome</keyword>
<evidence type="ECO:0000313" key="2">
    <source>
        <dbReference type="EMBL" id="KAK5100905.1"/>
    </source>
</evidence>
<dbReference type="Proteomes" id="UP001345013">
    <property type="component" value="Unassembled WGS sequence"/>
</dbReference>
<feature type="compositionally biased region" description="Acidic residues" evidence="1">
    <location>
        <begin position="129"/>
        <end position="150"/>
    </location>
</feature>
<dbReference type="EMBL" id="JAVRRG010000005">
    <property type="protein sequence ID" value="KAK5100905.1"/>
    <property type="molecule type" value="Genomic_DNA"/>
</dbReference>
<organism evidence="2 3">
    <name type="scientific">Lithohypha guttulata</name>
    <dbReference type="NCBI Taxonomy" id="1690604"/>
    <lineage>
        <taxon>Eukaryota</taxon>
        <taxon>Fungi</taxon>
        <taxon>Dikarya</taxon>
        <taxon>Ascomycota</taxon>
        <taxon>Pezizomycotina</taxon>
        <taxon>Eurotiomycetes</taxon>
        <taxon>Chaetothyriomycetidae</taxon>
        <taxon>Chaetothyriales</taxon>
        <taxon>Trichomeriaceae</taxon>
        <taxon>Lithohypha</taxon>
    </lineage>
</organism>
<protein>
    <submittedName>
        <fullName evidence="2">Uncharacterized protein</fullName>
    </submittedName>
</protein>
<evidence type="ECO:0000256" key="1">
    <source>
        <dbReference type="SAM" id="MobiDB-lite"/>
    </source>
</evidence>
<evidence type="ECO:0000313" key="3">
    <source>
        <dbReference type="Proteomes" id="UP001345013"/>
    </source>
</evidence>
<comment type="caution">
    <text evidence="2">The sequence shown here is derived from an EMBL/GenBank/DDBJ whole genome shotgun (WGS) entry which is preliminary data.</text>
</comment>
<feature type="region of interest" description="Disordered" evidence="1">
    <location>
        <begin position="129"/>
        <end position="168"/>
    </location>
</feature>
<proteinExistence type="predicted"/>